<dbReference type="SMART" id="SM00894">
    <property type="entry name" value="Excalibur"/>
    <property type="match status" value="1"/>
</dbReference>
<sequence length="74" mass="7362">MVAISSCRHSLGAVLAAAAVALSLPVGAVPVALADPPYANCKEAHADGKYNIPRGAPGYSAKLDRDGDGLACEG</sequence>
<dbReference type="AlphaFoldDB" id="A0ABD7HR54"/>
<evidence type="ECO:0000313" key="4">
    <source>
        <dbReference type="Proteomes" id="UP000284557"/>
    </source>
</evidence>
<evidence type="ECO:0000256" key="1">
    <source>
        <dbReference type="SAM" id="SignalP"/>
    </source>
</evidence>
<organism evidence="3 4">
    <name type="scientific">Mycobacteroides abscessus</name>
    <dbReference type="NCBI Taxonomy" id="36809"/>
    <lineage>
        <taxon>Bacteria</taxon>
        <taxon>Bacillati</taxon>
        <taxon>Actinomycetota</taxon>
        <taxon>Actinomycetes</taxon>
        <taxon>Mycobacteriales</taxon>
        <taxon>Mycobacteriaceae</taxon>
        <taxon>Mycobacteroides</taxon>
    </lineage>
</organism>
<evidence type="ECO:0000313" key="3">
    <source>
        <dbReference type="EMBL" id="RIT40308.1"/>
    </source>
</evidence>
<feature type="domain" description="Excalibur calcium-binding" evidence="2">
    <location>
        <begin position="37"/>
        <end position="73"/>
    </location>
</feature>
<feature type="chain" id="PRO_5044870081" evidence="1">
    <location>
        <begin position="29"/>
        <end position="74"/>
    </location>
</feature>
<name>A0ABD7HR54_9MYCO</name>
<accession>A0ABD7HR54</accession>
<comment type="caution">
    <text evidence="3">The sequence shown here is derived from an EMBL/GenBank/DDBJ whole genome shotgun (WGS) entry which is preliminary data.</text>
</comment>
<dbReference type="Proteomes" id="UP000284557">
    <property type="component" value="Unassembled WGS sequence"/>
</dbReference>
<protein>
    <submittedName>
        <fullName evidence="3">Calcium-binding protein</fullName>
    </submittedName>
</protein>
<proteinExistence type="predicted"/>
<evidence type="ECO:0000259" key="2">
    <source>
        <dbReference type="SMART" id="SM00894"/>
    </source>
</evidence>
<feature type="signal peptide" evidence="1">
    <location>
        <begin position="1"/>
        <end position="28"/>
    </location>
</feature>
<dbReference type="EMBL" id="QXBN01000006">
    <property type="protein sequence ID" value="RIT40308.1"/>
    <property type="molecule type" value="Genomic_DNA"/>
</dbReference>
<reference evidence="3 4" key="1">
    <citation type="submission" date="2018-08" db="EMBL/GenBank/DDBJ databases">
        <title>Linezolid Resistance in Mycobacterium abscessus: MIC Distribution and Comprehensive Investigation of Resistance Mechanisms.</title>
        <authorList>
            <person name="Ye M."/>
            <person name="Xu L."/>
            <person name="Zou Y."/>
            <person name="Li B."/>
            <person name="Guo Q."/>
            <person name="Zhang Y."/>
            <person name="Zhan M."/>
            <person name="Xu B."/>
            <person name="Yu F."/>
            <person name="Zhang Z."/>
            <person name="Chu H."/>
        </authorList>
    </citation>
    <scope>NUCLEOTIDE SEQUENCE [LARGE SCALE GENOMIC DNA]</scope>
    <source>
        <strain evidence="3 4">G143</strain>
    </source>
</reference>
<dbReference type="RefSeq" id="WP_100475508.1">
    <property type="nucleotide sequence ID" value="NZ_JAMLCA010000006.1"/>
</dbReference>
<keyword evidence="1" id="KW-0732">Signal</keyword>
<dbReference type="Pfam" id="PF05901">
    <property type="entry name" value="Excalibur"/>
    <property type="match status" value="1"/>
</dbReference>
<gene>
    <name evidence="3" type="ORF">D2E76_10870</name>
</gene>
<dbReference type="InterPro" id="IPR008613">
    <property type="entry name" value="Excalibur_Ca-bd_domain"/>
</dbReference>